<evidence type="ECO:0000259" key="10">
    <source>
        <dbReference type="PROSITE" id="PS50929"/>
    </source>
</evidence>
<name>A0A0W1A7Y7_9GAMM</name>
<dbReference type="GO" id="GO:0005524">
    <property type="term" value="F:ATP binding"/>
    <property type="evidence" value="ECO:0007669"/>
    <property type="project" value="UniProtKB-KW"/>
</dbReference>
<evidence type="ECO:0000256" key="2">
    <source>
        <dbReference type="ARBA" id="ARBA00022448"/>
    </source>
</evidence>
<dbReference type="GO" id="GO:0016887">
    <property type="term" value="F:ATP hydrolysis activity"/>
    <property type="evidence" value="ECO:0007669"/>
    <property type="project" value="InterPro"/>
</dbReference>
<dbReference type="SUPFAM" id="SSF52540">
    <property type="entry name" value="P-loop containing nucleoside triphosphate hydrolases"/>
    <property type="match status" value="1"/>
</dbReference>
<dbReference type="InterPro" id="IPR003439">
    <property type="entry name" value="ABC_transporter-like_ATP-bd"/>
</dbReference>
<feature type="domain" description="ABC transmembrane type-1" evidence="10">
    <location>
        <begin position="32"/>
        <end position="336"/>
    </location>
</feature>
<dbReference type="AlphaFoldDB" id="A0A0W1A7Y7"/>
<keyword evidence="12" id="KW-1185">Reference proteome</keyword>
<dbReference type="PANTHER" id="PTHR11384">
    <property type="entry name" value="ATP-BINDING CASSETTE, SUB-FAMILY D MEMBER"/>
    <property type="match status" value="1"/>
</dbReference>
<dbReference type="RefSeq" id="WP_058480603.1">
    <property type="nucleotide sequence ID" value="NZ_CAAAIQ010000011.1"/>
</dbReference>
<evidence type="ECO:0000256" key="3">
    <source>
        <dbReference type="ARBA" id="ARBA00022692"/>
    </source>
</evidence>
<keyword evidence="2" id="KW-0813">Transport</keyword>
<reference evidence="11 12" key="1">
    <citation type="submission" date="2015-11" db="EMBL/GenBank/DDBJ databases">
        <title>Genomic analysis of 38 Legionella species identifies large and diverse effector repertoires.</title>
        <authorList>
            <person name="Burstein D."/>
            <person name="Amaro F."/>
            <person name="Zusman T."/>
            <person name="Lifshitz Z."/>
            <person name="Cohen O."/>
            <person name="Gilbert J.A."/>
            <person name="Pupko T."/>
            <person name="Shuman H.A."/>
            <person name="Segal G."/>
        </authorList>
    </citation>
    <scope>NUCLEOTIDE SEQUENCE [LARGE SCALE GENOMIC DNA]</scope>
    <source>
        <strain evidence="11 12">ATCC 51914</strain>
    </source>
</reference>
<evidence type="ECO:0000259" key="9">
    <source>
        <dbReference type="PROSITE" id="PS50893"/>
    </source>
</evidence>
<dbReference type="InterPro" id="IPR027417">
    <property type="entry name" value="P-loop_NTPase"/>
</dbReference>
<dbReference type="InterPro" id="IPR017871">
    <property type="entry name" value="ABC_transporter-like_CS"/>
</dbReference>
<evidence type="ECO:0000256" key="1">
    <source>
        <dbReference type="ARBA" id="ARBA00004651"/>
    </source>
</evidence>
<evidence type="ECO:0000256" key="7">
    <source>
        <dbReference type="ARBA" id="ARBA00023136"/>
    </source>
</evidence>
<dbReference type="GO" id="GO:0005886">
    <property type="term" value="C:plasma membrane"/>
    <property type="evidence" value="ECO:0007669"/>
    <property type="project" value="UniProtKB-SubCell"/>
</dbReference>
<dbReference type="InterPro" id="IPR011527">
    <property type="entry name" value="ABC1_TM_dom"/>
</dbReference>
<sequence>MSEKEDKPSYLKKAGQLFFDYFFQSDEKLKAWLLLIGTLLSIVGMVALFALMPWCFLGFWAALETKALTTFLFYISACALNFAAIVGINSLKDYLSQTLALKWRTWLTIKFIDKYLFGDKNYLELARLNPEIDNPAQRIQENIKTFVDNFISLSTDFIRSTLSFVVFVSTLWIVGGTLSFVLLGLNIVIPGYLVWASLLFALGASLITKLLGTSLNSLNQKEESLEAQFRKDIEIISAESENIALEKGEPYHKTVLEKDINTISENSLQKIGVSLKVNGFQSLYTNLVQIAPYILTAPLYFMELIQLPQIMQIGNAFNEVSSALNWFINSYEYIKKFQASTLRIMELENALNPDNSVQKEKEIRVQASNSNSIKVKELHVTYPQKSESTAYMVRALNIEFKPQENTLLKAPSGFGKSTLFKTIRKTWTYGNGQIEIPEGQSTYFLPQKPLILQDSLKAVLAYPNPVDTYADNEYKEVLAAIGGNMEGFIPELDHLDNWSKRLSLGQQQRISFARALLKKPDWLFLDEATASLDEESECYLYQLLKEKLPNTTIISIAHRSTVNKFHQRIIQLDQVKQETSVESSSSEERLHMASSF</sequence>
<dbReference type="PROSITE" id="PS50893">
    <property type="entry name" value="ABC_TRANSPORTER_2"/>
    <property type="match status" value="1"/>
</dbReference>
<accession>A0A0W1A7Y7</accession>
<dbReference type="Pfam" id="PF06472">
    <property type="entry name" value="ABC_membrane_2"/>
    <property type="match status" value="1"/>
</dbReference>
<keyword evidence="6 8" id="KW-1133">Transmembrane helix</keyword>
<evidence type="ECO:0000256" key="4">
    <source>
        <dbReference type="ARBA" id="ARBA00022741"/>
    </source>
</evidence>
<keyword evidence="4" id="KW-0547">Nucleotide-binding</keyword>
<feature type="domain" description="ABC transporter" evidence="9">
    <location>
        <begin position="373"/>
        <end position="592"/>
    </location>
</feature>
<protein>
    <submittedName>
        <fullName evidence="11">ABC transporter</fullName>
    </submittedName>
</protein>
<dbReference type="SMART" id="SM00382">
    <property type="entry name" value="AAA"/>
    <property type="match status" value="1"/>
</dbReference>
<dbReference type="Gene3D" id="1.20.1560.10">
    <property type="entry name" value="ABC transporter type 1, transmembrane domain"/>
    <property type="match status" value="1"/>
</dbReference>
<comment type="caution">
    <text evidence="11">The sequence shown here is derived from an EMBL/GenBank/DDBJ whole genome shotgun (WGS) entry which is preliminary data.</text>
</comment>
<dbReference type="InterPro" id="IPR050835">
    <property type="entry name" value="ABC_transporter_sub-D"/>
</dbReference>
<organism evidence="11 12">
    <name type="scientific">Legionella waltersii</name>
    <dbReference type="NCBI Taxonomy" id="66969"/>
    <lineage>
        <taxon>Bacteria</taxon>
        <taxon>Pseudomonadati</taxon>
        <taxon>Pseudomonadota</taxon>
        <taxon>Gammaproteobacteria</taxon>
        <taxon>Legionellales</taxon>
        <taxon>Legionellaceae</taxon>
        <taxon>Legionella</taxon>
    </lineage>
</organism>
<dbReference type="InterPro" id="IPR003593">
    <property type="entry name" value="AAA+_ATPase"/>
</dbReference>
<dbReference type="InterPro" id="IPR036640">
    <property type="entry name" value="ABC1_TM_sf"/>
</dbReference>
<dbReference type="EMBL" id="LNZB01000048">
    <property type="protein sequence ID" value="KTD77171.1"/>
    <property type="molecule type" value="Genomic_DNA"/>
</dbReference>
<keyword evidence="7 8" id="KW-0472">Membrane</keyword>
<dbReference type="Gene3D" id="3.40.50.300">
    <property type="entry name" value="P-loop containing nucleotide triphosphate hydrolases"/>
    <property type="match status" value="1"/>
</dbReference>
<proteinExistence type="predicted"/>
<evidence type="ECO:0000313" key="11">
    <source>
        <dbReference type="EMBL" id="KTD77171.1"/>
    </source>
</evidence>
<dbReference type="Pfam" id="PF00005">
    <property type="entry name" value="ABC_tran"/>
    <property type="match status" value="1"/>
</dbReference>
<evidence type="ECO:0000313" key="12">
    <source>
        <dbReference type="Proteomes" id="UP000054729"/>
    </source>
</evidence>
<feature type="transmembrane region" description="Helical" evidence="8">
    <location>
        <begin position="162"/>
        <end position="185"/>
    </location>
</feature>
<dbReference type="GO" id="GO:0140359">
    <property type="term" value="F:ABC-type transporter activity"/>
    <property type="evidence" value="ECO:0007669"/>
    <property type="project" value="InterPro"/>
</dbReference>
<dbReference type="Proteomes" id="UP000054729">
    <property type="component" value="Unassembled WGS sequence"/>
</dbReference>
<evidence type="ECO:0000256" key="6">
    <source>
        <dbReference type="ARBA" id="ARBA00022989"/>
    </source>
</evidence>
<feature type="transmembrane region" description="Helical" evidence="8">
    <location>
        <begin position="71"/>
        <end position="91"/>
    </location>
</feature>
<keyword evidence="3 8" id="KW-0812">Transmembrane</keyword>
<gene>
    <name evidence="11" type="ORF">Lwal_1948</name>
</gene>
<evidence type="ECO:0000256" key="8">
    <source>
        <dbReference type="SAM" id="Phobius"/>
    </source>
</evidence>
<dbReference type="PATRIC" id="fig|66969.6.peg.2127"/>
<keyword evidence="5" id="KW-0067">ATP-binding</keyword>
<evidence type="ECO:0000256" key="5">
    <source>
        <dbReference type="ARBA" id="ARBA00022840"/>
    </source>
</evidence>
<dbReference type="PROSITE" id="PS00211">
    <property type="entry name" value="ABC_TRANSPORTER_1"/>
    <property type="match status" value="1"/>
</dbReference>
<dbReference type="PANTHER" id="PTHR11384:SF59">
    <property type="entry name" value="LYSOSOMAL COBALAMIN TRANSPORTER ABCD4"/>
    <property type="match status" value="1"/>
</dbReference>
<dbReference type="SUPFAM" id="SSF90123">
    <property type="entry name" value="ABC transporter transmembrane region"/>
    <property type="match status" value="1"/>
</dbReference>
<feature type="transmembrane region" description="Helical" evidence="8">
    <location>
        <begin position="31"/>
        <end position="59"/>
    </location>
</feature>
<dbReference type="STRING" id="66969.Lwal_1948"/>
<dbReference type="OrthoDB" id="9810134at2"/>
<comment type="subcellular location">
    <subcellularLocation>
        <location evidence="1">Cell membrane</location>
        <topology evidence="1">Multi-pass membrane protein</topology>
    </subcellularLocation>
</comment>
<dbReference type="PROSITE" id="PS50929">
    <property type="entry name" value="ABC_TM1F"/>
    <property type="match status" value="1"/>
</dbReference>
<feature type="transmembrane region" description="Helical" evidence="8">
    <location>
        <begin position="192"/>
        <end position="212"/>
    </location>
</feature>